<name>A0A3M8CJV3_9BACL</name>
<keyword evidence="5" id="KW-1185">Reference proteome</keyword>
<dbReference type="InterPro" id="IPR031107">
    <property type="entry name" value="Small_HSP"/>
</dbReference>
<accession>A0A3M8CJV3</accession>
<dbReference type="PROSITE" id="PS01031">
    <property type="entry name" value="SHSP"/>
    <property type="match status" value="1"/>
</dbReference>
<organism evidence="4 5">
    <name type="scientific">Brevibacillus invocatus</name>
    <dbReference type="NCBI Taxonomy" id="173959"/>
    <lineage>
        <taxon>Bacteria</taxon>
        <taxon>Bacillati</taxon>
        <taxon>Bacillota</taxon>
        <taxon>Bacilli</taxon>
        <taxon>Bacillales</taxon>
        <taxon>Paenibacillaceae</taxon>
        <taxon>Brevibacillus</taxon>
    </lineage>
</organism>
<protein>
    <submittedName>
        <fullName evidence="4">Hsp20/alpha crystallin family protein</fullName>
    </submittedName>
</protein>
<sequence>MKNLQETMKQLQKASESLSRLSIDQEHPWKALSQMNQILDTNFWENLVVLSKHAAPTVQSQPQEITTKVKKAKKRRTKAPSAAPSTVLVEEEHSFFPTTDVFQTDHLVIVCCELPGFARDSLEVTLLDQRVIELRGRIREHVYAPSRVHTERTSGSFCRKIELPVSVGSKGMKAQYQDGLLELYLVRDQTMREKKATFRANL</sequence>
<dbReference type="RefSeq" id="WP_122907649.1">
    <property type="nucleotide sequence ID" value="NZ_CBCSBE010000002.1"/>
</dbReference>
<dbReference type="InterPro" id="IPR008978">
    <property type="entry name" value="HSP20-like_chaperone"/>
</dbReference>
<comment type="similarity">
    <text evidence="1 2">Belongs to the small heat shock protein (HSP20) family.</text>
</comment>
<reference evidence="4 5" key="1">
    <citation type="submission" date="2018-10" db="EMBL/GenBank/DDBJ databases">
        <title>Phylogenomics of Brevibacillus.</title>
        <authorList>
            <person name="Dunlap C."/>
        </authorList>
    </citation>
    <scope>NUCLEOTIDE SEQUENCE [LARGE SCALE GENOMIC DNA]</scope>
    <source>
        <strain evidence="4 5">JCM 12215</strain>
    </source>
</reference>
<evidence type="ECO:0000313" key="5">
    <source>
        <dbReference type="Proteomes" id="UP000282028"/>
    </source>
</evidence>
<dbReference type="EMBL" id="RHHR01000008">
    <property type="protein sequence ID" value="RNB76022.1"/>
    <property type="molecule type" value="Genomic_DNA"/>
</dbReference>
<comment type="caution">
    <text evidence="4">The sequence shown here is derived from an EMBL/GenBank/DDBJ whole genome shotgun (WGS) entry which is preliminary data.</text>
</comment>
<evidence type="ECO:0000313" key="4">
    <source>
        <dbReference type="EMBL" id="RNB76022.1"/>
    </source>
</evidence>
<dbReference type="Gene3D" id="2.60.40.790">
    <property type="match status" value="1"/>
</dbReference>
<dbReference type="Proteomes" id="UP000282028">
    <property type="component" value="Unassembled WGS sequence"/>
</dbReference>
<proteinExistence type="inferred from homology"/>
<dbReference type="InterPro" id="IPR002068">
    <property type="entry name" value="A-crystallin/Hsp20_dom"/>
</dbReference>
<dbReference type="SUPFAM" id="SSF49764">
    <property type="entry name" value="HSP20-like chaperones"/>
    <property type="match status" value="1"/>
</dbReference>
<gene>
    <name evidence="4" type="ORF">EDM52_03645</name>
</gene>
<dbReference type="AlphaFoldDB" id="A0A3M8CJV3"/>
<dbReference type="CDD" id="cd06464">
    <property type="entry name" value="ACD_sHsps-like"/>
    <property type="match status" value="1"/>
</dbReference>
<dbReference type="OrthoDB" id="1806521at2"/>
<dbReference type="PANTHER" id="PTHR11527">
    <property type="entry name" value="HEAT-SHOCK PROTEIN 20 FAMILY MEMBER"/>
    <property type="match status" value="1"/>
</dbReference>
<feature type="domain" description="SHSP" evidence="3">
    <location>
        <begin position="90"/>
        <end position="202"/>
    </location>
</feature>
<evidence type="ECO:0000256" key="1">
    <source>
        <dbReference type="PROSITE-ProRule" id="PRU00285"/>
    </source>
</evidence>
<dbReference type="Pfam" id="PF00011">
    <property type="entry name" value="HSP20"/>
    <property type="match status" value="1"/>
</dbReference>
<evidence type="ECO:0000256" key="2">
    <source>
        <dbReference type="RuleBase" id="RU003616"/>
    </source>
</evidence>
<evidence type="ECO:0000259" key="3">
    <source>
        <dbReference type="PROSITE" id="PS01031"/>
    </source>
</evidence>